<proteinExistence type="predicted"/>
<keyword evidence="3" id="KW-1185">Reference proteome</keyword>
<evidence type="ECO:0000313" key="3">
    <source>
        <dbReference type="Proteomes" id="UP001497482"/>
    </source>
</evidence>
<dbReference type="Proteomes" id="UP001497482">
    <property type="component" value="Chromosome 8"/>
</dbReference>
<dbReference type="EMBL" id="OZ035830">
    <property type="protein sequence ID" value="CAL1612784.1"/>
    <property type="molecule type" value="Genomic_DNA"/>
</dbReference>
<accession>A0AAV2MI33</accession>
<feature type="region of interest" description="Disordered" evidence="1">
    <location>
        <begin position="1"/>
        <end position="89"/>
    </location>
</feature>
<sequence>MALPGIRRRHVTRAHVQALHLPQKQDDTKRIRKPSASSLGAPLSLSSWRSGSCQHVSRFSQTADDSWRSREQDQDGGGRTEWRQRRSQR</sequence>
<feature type="compositionally biased region" description="Low complexity" evidence="1">
    <location>
        <begin position="34"/>
        <end position="47"/>
    </location>
</feature>
<evidence type="ECO:0000256" key="1">
    <source>
        <dbReference type="SAM" id="MobiDB-lite"/>
    </source>
</evidence>
<protein>
    <submittedName>
        <fullName evidence="2">Uncharacterized protein</fullName>
    </submittedName>
</protein>
<dbReference type="AlphaFoldDB" id="A0AAV2MI33"/>
<feature type="compositionally biased region" description="Basic and acidic residues" evidence="1">
    <location>
        <begin position="65"/>
        <end position="89"/>
    </location>
</feature>
<evidence type="ECO:0000313" key="2">
    <source>
        <dbReference type="EMBL" id="CAL1612784.1"/>
    </source>
</evidence>
<name>A0AAV2MI33_KNICA</name>
<organism evidence="2 3">
    <name type="scientific">Knipowitschia caucasica</name>
    <name type="common">Caucasian dwarf goby</name>
    <name type="synonym">Pomatoschistus caucasicus</name>
    <dbReference type="NCBI Taxonomy" id="637954"/>
    <lineage>
        <taxon>Eukaryota</taxon>
        <taxon>Metazoa</taxon>
        <taxon>Chordata</taxon>
        <taxon>Craniata</taxon>
        <taxon>Vertebrata</taxon>
        <taxon>Euteleostomi</taxon>
        <taxon>Actinopterygii</taxon>
        <taxon>Neopterygii</taxon>
        <taxon>Teleostei</taxon>
        <taxon>Neoteleostei</taxon>
        <taxon>Acanthomorphata</taxon>
        <taxon>Gobiaria</taxon>
        <taxon>Gobiiformes</taxon>
        <taxon>Gobioidei</taxon>
        <taxon>Gobiidae</taxon>
        <taxon>Gobiinae</taxon>
        <taxon>Knipowitschia</taxon>
    </lineage>
</organism>
<feature type="compositionally biased region" description="Basic residues" evidence="1">
    <location>
        <begin position="1"/>
        <end position="13"/>
    </location>
</feature>
<feature type="compositionally biased region" description="Polar residues" evidence="1">
    <location>
        <begin position="48"/>
        <end position="64"/>
    </location>
</feature>
<gene>
    <name evidence="2" type="ORF">KC01_LOCUS39077</name>
</gene>
<reference evidence="2 3" key="1">
    <citation type="submission" date="2024-04" db="EMBL/GenBank/DDBJ databases">
        <authorList>
            <person name="Waldvogel A.-M."/>
            <person name="Schoenle A."/>
        </authorList>
    </citation>
    <scope>NUCLEOTIDE SEQUENCE [LARGE SCALE GENOMIC DNA]</scope>
</reference>